<keyword evidence="4" id="KW-1185">Reference proteome</keyword>
<dbReference type="EC" id="3.-.-.-" evidence="3"/>
<keyword evidence="3" id="KW-0378">Hydrolase</keyword>
<dbReference type="InterPro" id="IPR001279">
    <property type="entry name" value="Metallo-B-lactamas"/>
</dbReference>
<dbReference type="RefSeq" id="WP_148596360.1">
    <property type="nucleotide sequence ID" value="NZ_CP042997.1"/>
</dbReference>
<evidence type="ECO:0000259" key="2">
    <source>
        <dbReference type="Pfam" id="PF12706"/>
    </source>
</evidence>
<dbReference type="EMBL" id="CP042997">
    <property type="protein sequence ID" value="QEH36700.1"/>
    <property type="molecule type" value="Genomic_DNA"/>
</dbReference>
<proteinExistence type="predicted"/>
<feature type="region of interest" description="Disordered" evidence="1">
    <location>
        <begin position="266"/>
        <end position="313"/>
    </location>
</feature>
<gene>
    <name evidence="3" type="primary">yycJ</name>
    <name evidence="3" type="ORF">OJF2_52850</name>
</gene>
<dbReference type="SUPFAM" id="SSF56281">
    <property type="entry name" value="Metallo-hydrolase/oxidoreductase"/>
    <property type="match status" value="1"/>
</dbReference>
<dbReference type="InterPro" id="IPR036866">
    <property type="entry name" value="RibonucZ/Hydroxyglut_hydro"/>
</dbReference>
<dbReference type="AlphaFoldDB" id="A0A5B9WA17"/>
<dbReference type="Pfam" id="PF12706">
    <property type="entry name" value="Lactamase_B_2"/>
    <property type="match status" value="1"/>
</dbReference>
<feature type="domain" description="Metallo-beta-lactamase" evidence="2">
    <location>
        <begin position="27"/>
        <end position="216"/>
    </location>
</feature>
<reference evidence="3 4" key="1">
    <citation type="submission" date="2019-08" db="EMBL/GenBank/DDBJ databases">
        <title>Deep-cultivation of Planctomycetes and their phenomic and genomic characterization uncovers novel biology.</title>
        <authorList>
            <person name="Wiegand S."/>
            <person name="Jogler M."/>
            <person name="Boedeker C."/>
            <person name="Pinto D."/>
            <person name="Vollmers J."/>
            <person name="Rivas-Marin E."/>
            <person name="Kohn T."/>
            <person name="Peeters S.H."/>
            <person name="Heuer A."/>
            <person name="Rast P."/>
            <person name="Oberbeckmann S."/>
            <person name="Bunk B."/>
            <person name="Jeske O."/>
            <person name="Meyerdierks A."/>
            <person name="Storesund J.E."/>
            <person name="Kallscheuer N."/>
            <person name="Luecker S."/>
            <person name="Lage O.M."/>
            <person name="Pohl T."/>
            <person name="Merkel B.J."/>
            <person name="Hornburger P."/>
            <person name="Mueller R.-W."/>
            <person name="Bruemmer F."/>
            <person name="Labrenz M."/>
            <person name="Spormann A.M."/>
            <person name="Op den Camp H."/>
            <person name="Overmann J."/>
            <person name="Amann R."/>
            <person name="Jetten M.S.M."/>
            <person name="Mascher T."/>
            <person name="Medema M.H."/>
            <person name="Devos D.P."/>
            <person name="Kaster A.-K."/>
            <person name="Ovreas L."/>
            <person name="Rohde M."/>
            <person name="Galperin M.Y."/>
            <person name="Jogler C."/>
        </authorList>
    </citation>
    <scope>NUCLEOTIDE SEQUENCE [LARGE SCALE GENOMIC DNA]</scope>
    <source>
        <strain evidence="3 4">OJF2</strain>
    </source>
</reference>
<evidence type="ECO:0000313" key="3">
    <source>
        <dbReference type="EMBL" id="QEH36700.1"/>
    </source>
</evidence>
<dbReference type="Proteomes" id="UP000324233">
    <property type="component" value="Chromosome"/>
</dbReference>
<protein>
    <submittedName>
        <fullName evidence="3">Metallo-hydrolase YycJ</fullName>
        <ecNumber evidence="3">3.-.-.-</ecNumber>
    </submittedName>
</protein>
<dbReference type="KEGG" id="agv:OJF2_52850"/>
<dbReference type="Gene3D" id="3.60.15.10">
    <property type="entry name" value="Ribonuclease Z/Hydroxyacylglutathione hydrolase-like"/>
    <property type="match status" value="1"/>
</dbReference>
<name>A0A5B9WA17_9BACT</name>
<evidence type="ECO:0000313" key="4">
    <source>
        <dbReference type="Proteomes" id="UP000324233"/>
    </source>
</evidence>
<accession>A0A5B9WA17</accession>
<evidence type="ECO:0000256" key="1">
    <source>
        <dbReference type="SAM" id="MobiDB-lite"/>
    </source>
</evidence>
<feature type="compositionally biased region" description="Low complexity" evidence="1">
    <location>
        <begin position="279"/>
        <end position="289"/>
    </location>
</feature>
<organism evidence="3 4">
    <name type="scientific">Aquisphaera giovannonii</name>
    <dbReference type="NCBI Taxonomy" id="406548"/>
    <lineage>
        <taxon>Bacteria</taxon>
        <taxon>Pseudomonadati</taxon>
        <taxon>Planctomycetota</taxon>
        <taxon>Planctomycetia</taxon>
        <taxon>Isosphaerales</taxon>
        <taxon>Isosphaeraceae</taxon>
        <taxon>Aquisphaera</taxon>
    </lineage>
</organism>
<dbReference type="OrthoDB" id="9781189at2"/>
<dbReference type="InterPro" id="IPR052533">
    <property type="entry name" value="WalJ/YycJ-like"/>
</dbReference>
<dbReference type="PANTHER" id="PTHR47619">
    <property type="entry name" value="METALLO-HYDROLASE YYCJ-RELATED"/>
    <property type="match status" value="1"/>
</dbReference>
<dbReference type="PANTHER" id="PTHR47619:SF1">
    <property type="entry name" value="EXODEOXYRIBONUCLEASE WALJ"/>
    <property type="match status" value="1"/>
</dbReference>
<dbReference type="GO" id="GO:0016787">
    <property type="term" value="F:hydrolase activity"/>
    <property type="evidence" value="ECO:0007669"/>
    <property type="project" value="UniProtKB-KW"/>
</dbReference>
<sequence>MVFQFAVLGSGSRGNSSLVAEAGGQGLLIDAGLGPRAMDQRLRSVDGDLSRVSSVLLSHTHGDHLDSGMLQAMLRRGIALYCHEGHRDELDHDQGFQDMDRVGLVRHFDDRPFLAPGGFRIEPIPLKHGGPTFGFRVESVPRRRARAISLGYLTDTGCWSDSMADVLTDVDILGVEFNHDVAMQRASGRSHALIARNLGDHGHLSNRQGADLLRSVLRRSGRDRVRHVVLLHLSQQCNRPELAIHEAREAVAESGRRILIHAARQSPAHPNLHVDTSKKAASATAPAAPRHLGRRGPAGGAQALLPGFFQDNP</sequence>